<dbReference type="PANTHER" id="PTHR48111:SF21">
    <property type="entry name" value="DNA-BINDING DUAL MASTER TRANSCRIPTIONAL REGULATOR RPAA"/>
    <property type="match status" value="1"/>
</dbReference>
<keyword evidence="5" id="KW-0804">Transcription</keyword>
<accession>F8F0P4</accession>
<dbReference type="KEGG" id="scd:Spica_1608"/>
<reference evidence="10" key="1">
    <citation type="journal article" date="2013" name="Stand. Genomic Sci.">
        <title>Genome sequence of the thermophilic fresh-water bacterium Spirochaeta caldaria type strain (H1(T)), reclassification of Spirochaeta caldaria, Spirochaeta stenostrepta, and Spirochaeta zuelzerae in the genus Treponema as Treponema caldaria comb. nov., Treponema stenostrepta comb. nov., and Treponema zuelzerae comb. nov., and emendation of the genus Treponema.</title>
        <authorList>
            <person name="Abt B."/>
            <person name="Goker M."/>
            <person name="Scheuner C."/>
            <person name="Han C."/>
            <person name="Lu M."/>
            <person name="Misra M."/>
            <person name="Lapidus A."/>
            <person name="Nolan M."/>
            <person name="Lucas S."/>
            <person name="Hammon N."/>
            <person name="Deshpande S."/>
            <person name="Cheng J.F."/>
            <person name="Tapia R."/>
            <person name="Goodwin L.A."/>
            <person name="Pitluck S."/>
            <person name="Liolios K."/>
            <person name="Pagani I."/>
            <person name="Ivanova N."/>
            <person name="Mavromatis K."/>
            <person name="Mikhailova N."/>
            <person name="Huntemann M."/>
            <person name="Pati A."/>
            <person name="Chen A."/>
            <person name="Palaniappan K."/>
            <person name="Land M."/>
            <person name="Hauser L."/>
            <person name="Jeffries C.D."/>
            <person name="Rohde M."/>
            <person name="Spring S."/>
            <person name="Gronow S."/>
            <person name="Detter J.C."/>
            <person name="Bristow J."/>
            <person name="Eisen J.A."/>
            <person name="Markowitz V."/>
            <person name="Hugenholtz P."/>
            <person name="Kyrpides N.C."/>
            <person name="Woyke T."/>
            <person name="Klenk H.P."/>
        </authorList>
    </citation>
    <scope>NUCLEOTIDE SEQUENCE</scope>
    <source>
        <strain evidence="10">ATCC 51460 / DSM 7334 / H1</strain>
    </source>
</reference>
<dbReference type="CDD" id="cd17574">
    <property type="entry name" value="REC_OmpR"/>
    <property type="match status" value="1"/>
</dbReference>
<evidence type="ECO:0000313" key="9">
    <source>
        <dbReference type="EMBL" id="AEJ19751.1"/>
    </source>
</evidence>
<dbReference type="HOGENOM" id="CLU_000445_30_6_12"/>
<dbReference type="InterPro" id="IPR039420">
    <property type="entry name" value="WalR-like"/>
</dbReference>
<evidence type="ECO:0000256" key="2">
    <source>
        <dbReference type="ARBA" id="ARBA00023012"/>
    </source>
</evidence>
<dbReference type="Pfam" id="PF00072">
    <property type="entry name" value="Response_reg"/>
    <property type="match status" value="1"/>
</dbReference>
<dbReference type="SMART" id="SM00448">
    <property type="entry name" value="REC"/>
    <property type="match status" value="1"/>
</dbReference>
<name>F8F0P4_GRAC1</name>
<evidence type="ECO:0000256" key="6">
    <source>
        <dbReference type="PROSITE-ProRule" id="PRU00169"/>
    </source>
</evidence>
<feature type="coiled-coil region" evidence="7">
    <location>
        <begin position="196"/>
        <end position="233"/>
    </location>
</feature>
<evidence type="ECO:0000256" key="7">
    <source>
        <dbReference type="SAM" id="Coils"/>
    </source>
</evidence>
<dbReference type="RefSeq" id="WP_013969060.1">
    <property type="nucleotide sequence ID" value="NC_015732.1"/>
</dbReference>
<dbReference type="Gene3D" id="3.40.50.2300">
    <property type="match status" value="1"/>
</dbReference>
<evidence type="ECO:0000259" key="8">
    <source>
        <dbReference type="PROSITE" id="PS50110"/>
    </source>
</evidence>
<dbReference type="eggNOG" id="COG0745">
    <property type="taxonomic scope" value="Bacteria"/>
</dbReference>
<keyword evidence="1 6" id="KW-0597">Phosphoprotein</keyword>
<keyword evidence="3" id="KW-0805">Transcription regulation</keyword>
<dbReference type="InterPro" id="IPR001789">
    <property type="entry name" value="Sig_transdc_resp-reg_receiver"/>
</dbReference>
<keyword evidence="10" id="KW-1185">Reference proteome</keyword>
<keyword evidence="2" id="KW-0902">Two-component regulatory system</keyword>
<gene>
    <name evidence="9" type="ordered locus">Spica_1608</name>
</gene>
<dbReference type="GO" id="GO:0000976">
    <property type="term" value="F:transcription cis-regulatory region binding"/>
    <property type="evidence" value="ECO:0007669"/>
    <property type="project" value="TreeGrafter"/>
</dbReference>
<evidence type="ECO:0000256" key="5">
    <source>
        <dbReference type="ARBA" id="ARBA00023163"/>
    </source>
</evidence>
<dbReference type="OrthoDB" id="341603at2"/>
<protein>
    <submittedName>
        <fullName evidence="9">Response regulator receiver protein</fullName>
    </submittedName>
</protein>
<dbReference type="STRING" id="744872.Spica_1608"/>
<evidence type="ECO:0000256" key="1">
    <source>
        <dbReference type="ARBA" id="ARBA00022553"/>
    </source>
</evidence>
<feature type="domain" description="Response regulatory" evidence="8">
    <location>
        <begin position="6"/>
        <end position="125"/>
    </location>
</feature>
<keyword evidence="7" id="KW-0175">Coiled coil</keyword>
<organism evidence="9 10">
    <name type="scientific">Gracilinema caldarium (strain ATCC 51460 / DSM 7334 / H1)</name>
    <name type="common">Treponema caldarium</name>
    <dbReference type="NCBI Taxonomy" id="744872"/>
    <lineage>
        <taxon>Bacteria</taxon>
        <taxon>Pseudomonadati</taxon>
        <taxon>Spirochaetota</taxon>
        <taxon>Spirochaetia</taxon>
        <taxon>Spirochaetales</taxon>
        <taxon>Breznakiellaceae</taxon>
        <taxon>Gracilinema</taxon>
    </lineage>
</organism>
<evidence type="ECO:0000256" key="4">
    <source>
        <dbReference type="ARBA" id="ARBA00023125"/>
    </source>
</evidence>
<proteinExistence type="predicted"/>
<dbReference type="Proteomes" id="UP000000503">
    <property type="component" value="Chromosome"/>
</dbReference>
<keyword evidence="4" id="KW-0238">DNA-binding</keyword>
<dbReference type="InterPro" id="IPR011006">
    <property type="entry name" value="CheY-like_superfamily"/>
</dbReference>
<dbReference type="GO" id="GO:0032993">
    <property type="term" value="C:protein-DNA complex"/>
    <property type="evidence" value="ECO:0007669"/>
    <property type="project" value="TreeGrafter"/>
</dbReference>
<dbReference type="PANTHER" id="PTHR48111">
    <property type="entry name" value="REGULATOR OF RPOS"/>
    <property type="match status" value="1"/>
</dbReference>
<dbReference type="GO" id="GO:0006355">
    <property type="term" value="P:regulation of DNA-templated transcription"/>
    <property type="evidence" value="ECO:0007669"/>
    <property type="project" value="TreeGrafter"/>
</dbReference>
<dbReference type="SUPFAM" id="SSF52172">
    <property type="entry name" value="CheY-like"/>
    <property type="match status" value="1"/>
</dbReference>
<dbReference type="GO" id="GO:0000156">
    <property type="term" value="F:phosphorelay response regulator activity"/>
    <property type="evidence" value="ECO:0007669"/>
    <property type="project" value="TreeGrafter"/>
</dbReference>
<dbReference type="AlphaFoldDB" id="F8F0P4"/>
<evidence type="ECO:0000313" key="10">
    <source>
        <dbReference type="Proteomes" id="UP000000503"/>
    </source>
</evidence>
<feature type="modified residue" description="4-aspartylphosphate" evidence="6">
    <location>
        <position position="55"/>
    </location>
</feature>
<dbReference type="PROSITE" id="PS50110">
    <property type="entry name" value="RESPONSE_REGULATORY"/>
    <property type="match status" value="1"/>
</dbReference>
<dbReference type="GO" id="GO:0005829">
    <property type="term" value="C:cytosol"/>
    <property type="evidence" value="ECO:0007669"/>
    <property type="project" value="TreeGrafter"/>
</dbReference>
<sequence length="241" mass="27829">MDARKKILIVDDEQINLEFFDVMLSKLGFHVEKAENGLEALEKVRKCTPDLIILDNIMPKMSGWEVTKTLKNTPDYQAYKEIPIIMFSAMDDVKDKVEGFELGVDDYITKPYNFSEVLARIRAVLRNRELFSQIATRERQLVLSEELNRELKRLLEACAASVKGIETAAQQIQFAEGQVPDSDKIKKMLEVIRSSSDSLKHQLAELDAKIAQVEKEKEKIKQHEIELKTLQHQFRKSLHQE</sequence>
<evidence type="ECO:0000256" key="3">
    <source>
        <dbReference type="ARBA" id="ARBA00023015"/>
    </source>
</evidence>
<dbReference type="EMBL" id="CP002868">
    <property type="protein sequence ID" value="AEJ19751.1"/>
    <property type="molecule type" value="Genomic_DNA"/>
</dbReference>